<comment type="caution">
    <text evidence="4">The sequence shown here is derived from an EMBL/GenBank/DDBJ whole genome shotgun (WGS) entry which is preliminary data.</text>
</comment>
<feature type="domain" description="CCHC-type" evidence="3">
    <location>
        <begin position="41"/>
        <end position="55"/>
    </location>
</feature>
<keyword evidence="5" id="KW-1185">Reference proteome</keyword>
<dbReference type="Gene3D" id="4.10.60.10">
    <property type="entry name" value="Zinc finger, CCHC-type"/>
    <property type="match status" value="1"/>
</dbReference>
<keyword evidence="1" id="KW-0862">Zinc</keyword>
<feature type="compositionally biased region" description="Polar residues" evidence="2">
    <location>
        <begin position="98"/>
        <end position="155"/>
    </location>
</feature>
<gene>
    <name evidence="4" type="ORF">FSP39_006879</name>
</gene>
<dbReference type="PROSITE" id="PS50158">
    <property type="entry name" value="ZF_CCHC"/>
    <property type="match status" value="1"/>
</dbReference>
<dbReference type="EMBL" id="VSWD01000004">
    <property type="protein sequence ID" value="KAK3104641.1"/>
    <property type="molecule type" value="Genomic_DNA"/>
</dbReference>
<dbReference type="GO" id="GO:0003676">
    <property type="term" value="F:nucleic acid binding"/>
    <property type="evidence" value="ECO:0007669"/>
    <property type="project" value="InterPro"/>
</dbReference>
<protein>
    <recommendedName>
        <fullName evidence="3">CCHC-type domain-containing protein</fullName>
    </recommendedName>
</protein>
<feature type="compositionally biased region" description="Basic residues" evidence="2">
    <location>
        <begin position="175"/>
        <end position="185"/>
    </location>
</feature>
<proteinExistence type="predicted"/>
<organism evidence="4 5">
    <name type="scientific">Pinctada imbricata</name>
    <name type="common">Atlantic pearl-oyster</name>
    <name type="synonym">Pinctada martensii</name>
    <dbReference type="NCBI Taxonomy" id="66713"/>
    <lineage>
        <taxon>Eukaryota</taxon>
        <taxon>Metazoa</taxon>
        <taxon>Spiralia</taxon>
        <taxon>Lophotrochozoa</taxon>
        <taxon>Mollusca</taxon>
        <taxon>Bivalvia</taxon>
        <taxon>Autobranchia</taxon>
        <taxon>Pteriomorphia</taxon>
        <taxon>Pterioida</taxon>
        <taxon>Pterioidea</taxon>
        <taxon>Pteriidae</taxon>
        <taxon>Pinctada</taxon>
    </lineage>
</organism>
<dbReference type="GO" id="GO:0008270">
    <property type="term" value="F:zinc ion binding"/>
    <property type="evidence" value="ECO:0007669"/>
    <property type="project" value="UniProtKB-KW"/>
</dbReference>
<dbReference type="AlphaFoldDB" id="A0AA88YSF7"/>
<evidence type="ECO:0000313" key="4">
    <source>
        <dbReference type="EMBL" id="KAK3104641.1"/>
    </source>
</evidence>
<sequence>MQIGKYRALVLHYGQPDERKECSNCLQKGHNTRDCTSDIVCRSCHAPGHVSSDCPIPLIDDPEESESDTHSEKADQTEEVAPNESTVASTSEHELQTDTHVPQGSVSQPAKLTNTASDPSKTKKSNATQHGKSTKTTITQFFKDTGTPQRKSSNIPHHVRSPPTPTEQIQSAAGKKPKEHKSKSK</sequence>
<evidence type="ECO:0000256" key="2">
    <source>
        <dbReference type="SAM" id="MobiDB-lite"/>
    </source>
</evidence>
<dbReference type="SMART" id="SM00343">
    <property type="entry name" value="ZnF_C2HC"/>
    <property type="match status" value="2"/>
</dbReference>
<dbReference type="InterPro" id="IPR001878">
    <property type="entry name" value="Znf_CCHC"/>
</dbReference>
<reference evidence="4" key="1">
    <citation type="submission" date="2019-08" db="EMBL/GenBank/DDBJ databases">
        <title>The improved chromosome-level genome for the pearl oyster Pinctada fucata martensii using PacBio sequencing and Hi-C.</title>
        <authorList>
            <person name="Zheng Z."/>
        </authorList>
    </citation>
    <scope>NUCLEOTIDE SEQUENCE</scope>
    <source>
        <strain evidence="4">ZZ-2019</strain>
        <tissue evidence="4">Adductor muscle</tissue>
    </source>
</reference>
<evidence type="ECO:0000256" key="1">
    <source>
        <dbReference type="PROSITE-ProRule" id="PRU00047"/>
    </source>
</evidence>
<accession>A0AA88YSF7</accession>
<feature type="region of interest" description="Disordered" evidence="2">
    <location>
        <begin position="52"/>
        <end position="185"/>
    </location>
</feature>
<evidence type="ECO:0000259" key="3">
    <source>
        <dbReference type="PROSITE" id="PS50158"/>
    </source>
</evidence>
<dbReference type="Proteomes" id="UP001186944">
    <property type="component" value="Unassembled WGS sequence"/>
</dbReference>
<name>A0AA88YSF7_PINIB</name>
<dbReference type="SUPFAM" id="SSF57756">
    <property type="entry name" value="Retrovirus zinc finger-like domains"/>
    <property type="match status" value="1"/>
</dbReference>
<feature type="compositionally biased region" description="Basic and acidic residues" evidence="2">
    <location>
        <begin position="67"/>
        <end position="76"/>
    </location>
</feature>
<dbReference type="Pfam" id="PF00098">
    <property type="entry name" value="zf-CCHC"/>
    <property type="match status" value="1"/>
</dbReference>
<keyword evidence="1" id="KW-0479">Metal-binding</keyword>
<evidence type="ECO:0000313" key="5">
    <source>
        <dbReference type="Proteomes" id="UP001186944"/>
    </source>
</evidence>
<dbReference type="InterPro" id="IPR036875">
    <property type="entry name" value="Znf_CCHC_sf"/>
</dbReference>
<keyword evidence="1" id="KW-0863">Zinc-finger</keyword>